<gene>
    <name evidence="1" type="ORF">BA724_02855</name>
</gene>
<evidence type="ECO:0000313" key="1">
    <source>
        <dbReference type="EMBL" id="OES45762.1"/>
    </source>
</evidence>
<comment type="caution">
    <text evidence="1">The sequence shown here is derived from an EMBL/GenBank/DDBJ whole genome shotgun (WGS) entry which is preliminary data.</text>
</comment>
<keyword evidence="2" id="KW-1185">Reference proteome</keyword>
<reference evidence="1 2" key="1">
    <citation type="submission" date="2016-06" db="EMBL/GenBank/DDBJ databases">
        <title>Domibacillus iocasae genome sequencing.</title>
        <authorList>
            <person name="Verma A."/>
            <person name="Pal Y."/>
            <person name="Ojha A.K."/>
            <person name="Krishnamurthi S."/>
        </authorList>
    </citation>
    <scope>NUCLEOTIDE SEQUENCE [LARGE SCALE GENOMIC DNA]</scope>
    <source>
        <strain evidence="1 2">DSM 29979</strain>
    </source>
</reference>
<protein>
    <submittedName>
        <fullName evidence="1">Uncharacterized protein</fullName>
    </submittedName>
</protein>
<organism evidence="1 2">
    <name type="scientific">Domibacillus iocasae</name>
    <dbReference type="NCBI Taxonomy" id="1714016"/>
    <lineage>
        <taxon>Bacteria</taxon>
        <taxon>Bacillati</taxon>
        <taxon>Bacillota</taxon>
        <taxon>Bacilli</taxon>
        <taxon>Bacillales</taxon>
        <taxon>Bacillaceae</taxon>
        <taxon>Domibacillus</taxon>
    </lineage>
</organism>
<sequence length="63" mass="7275">MEELNGDISFEPTEDLKSLNVSETYFDSESKVGKFYNIIEQHGFSKKCSKKQPVKITIVQEEM</sequence>
<dbReference type="EMBL" id="MAMP01000012">
    <property type="protein sequence ID" value="OES45762.1"/>
    <property type="molecule type" value="Genomic_DNA"/>
</dbReference>
<dbReference type="Proteomes" id="UP000095658">
    <property type="component" value="Unassembled WGS sequence"/>
</dbReference>
<accession>A0A1E7DRQ4</accession>
<name>A0A1E7DRQ4_9BACI</name>
<proteinExistence type="predicted"/>
<dbReference type="AlphaFoldDB" id="A0A1E7DRQ4"/>
<dbReference type="STRING" id="1714016.BA724_02855"/>
<evidence type="ECO:0000313" key="2">
    <source>
        <dbReference type="Proteomes" id="UP000095658"/>
    </source>
</evidence>